<proteinExistence type="predicted"/>
<feature type="transmembrane region" description="Helical" evidence="1">
    <location>
        <begin position="102"/>
        <end position="123"/>
    </location>
</feature>
<feature type="transmembrane region" description="Helical" evidence="1">
    <location>
        <begin position="37"/>
        <end position="58"/>
    </location>
</feature>
<organism evidence="2 3">
    <name type="scientific">Mesorhizobium liriopis</name>
    <dbReference type="NCBI Taxonomy" id="2953882"/>
    <lineage>
        <taxon>Bacteria</taxon>
        <taxon>Pseudomonadati</taxon>
        <taxon>Pseudomonadota</taxon>
        <taxon>Alphaproteobacteria</taxon>
        <taxon>Hyphomicrobiales</taxon>
        <taxon>Phyllobacteriaceae</taxon>
        <taxon>Mesorhizobium</taxon>
    </lineage>
</organism>
<comment type="caution">
    <text evidence="2">The sequence shown here is derived from an EMBL/GenBank/DDBJ whole genome shotgun (WGS) entry which is preliminary data.</text>
</comment>
<evidence type="ECO:0000313" key="3">
    <source>
        <dbReference type="Proteomes" id="UP001205906"/>
    </source>
</evidence>
<dbReference type="RefSeq" id="WP_252815007.1">
    <property type="nucleotide sequence ID" value="NZ_JAMXQS010000001.1"/>
</dbReference>
<name>A0ABT1C000_9HYPH</name>
<sequence>MLGVARHFFTLAIFYALCGMALGLSMAISQDHSQMPTHAHIVAAGWLMSSVFAFFYQLVPAARASRLAPIHFWLSAVSGIVLMGGLFLLMRGDTWIEPAVGIASIGFYAGMLLFAVIALPAVWRGEKADAQPSQFSLNAGR</sequence>
<gene>
    <name evidence="2" type="ORF">NGM99_00050</name>
</gene>
<keyword evidence="1" id="KW-1133">Transmembrane helix</keyword>
<keyword evidence="3" id="KW-1185">Reference proteome</keyword>
<evidence type="ECO:0000313" key="2">
    <source>
        <dbReference type="EMBL" id="MCO6048180.1"/>
    </source>
</evidence>
<evidence type="ECO:0008006" key="4">
    <source>
        <dbReference type="Google" id="ProtNLM"/>
    </source>
</evidence>
<dbReference type="SUPFAM" id="SSF81442">
    <property type="entry name" value="Cytochrome c oxidase subunit I-like"/>
    <property type="match status" value="1"/>
</dbReference>
<dbReference type="InterPro" id="IPR036927">
    <property type="entry name" value="Cyt_c_oxase-like_su1_sf"/>
</dbReference>
<keyword evidence="1" id="KW-0812">Transmembrane</keyword>
<keyword evidence="1" id="KW-0472">Membrane</keyword>
<protein>
    <recommendedName>
        <fullName evidence="4">Cbb3-type cytochrome c oxidase subunit I</fullName>
    </recommendedName>
</protein>
<feature type="transmembrane region" description="Helical" evidence="1">
    <location>
        <begin position="70"/>
        <end position="90"/>
    </location>
</feature>
<accession>A0ABT1C000</accession>
<dbReference type="EMBL" id="JAMXQS010000001">
    <property type="protein sequence ID" value="MCO6048180.1"/>
    <property type="molecule type" value="Genomic_DNA"/>
</dbReference>
<dbReference type="Gene3D" id="1.20.210.10">
    <property type="entry name" value="Cytochrome c oxidase-like, subunit I domain"/>
    <property type="match status" value="1"/>
</dbReference>
<reference evidence="2 3" key="1">
    <citation type="submission" date="2022-06" db="EMBL/GenBank/DDBJ databases">
        <title>Mesorhizobium sp. strain RP14 Genome sequencing and assembly.</title>
        <authorList>
            <person name="Kim I."/>
        </authorList>
    </citation>
    <scope>NUCLEOTIDE SEQUENCE [LARGE SCALE GENOMIC DNA]</scope>
    <source>
        <strain evidence="3">RP14(2022)</strain>
    </source>
</reference>
<dbReference type="Proteomes" id="UP001205906">
    <property type="component" value="Unassembled WGS sequence"/>
</dbReference>
<evidence type="ECO:0000256" key="1">
    <source>
        <dbReference type="SAM" id="Phobius"/>
    </source>
</evidence>